<sequence length="41" mass="4811">MSTINIITLIAVILFARLGVRLYTRYQQLKKEEKEAKNDKT</sequence>
<dbReference type="Proteomes" id="UP001250662">
    <property type="component" value="Unassembled WGS sequence"/>
</dbReference>
<keyword evidence="1" id="KW-0812">Transmembrane</keyword>
<keyword evidence="1" id="KW-0472">Membrane</keyword>
<organism evidence="2 3">
    <name type="scientific">Croceitalea vernalis</name>
    <dbReference type="NCBI Taxonomy" id="3075599"/>
    <lineage>
        <taxon>Bacteria</taxon>
        <taxon>Pseudomonadati</taxon>
        <taxon>Bacteroidota</taxon>
        <taxon>Flavobacteriia</taxon>
        <taxon>Flavobacteriales</taxon>
        <taxon>Flavobacteriaceae</taxon>
        <taxon>Croceitalea</taxon>
    </lineage>
</organism>
<dbReference type="RefSeq" id="WP_311385590.1">
    <property type="nucleotide sequence ID" value="NZ_JAVRHU010000002.1"/>
</dbReference>
<dbReference type="EMBL" id="JAVRHU010000002">
    <property type="protein sequence ID" value="MDT0621977.1"/>
    <property type="molecule type" value="Genomic_DNA"/>
</dbReference>
<protein>
    <submittedName>
        <fullName evidence="2">Uncharacterized protein</fullName>
    </submittedName>
</protein>
<gene>
    <name evidence="2" type="ORF">RM520_10075</name>
</gene>
<proteinExistence type="predicted"/>
<name>A0ABU3BIJ2_9FLAO</name>
<comment type="caution">
    <text evidence="2">The sequence shown here is derived from an EMBL/GenBank/DDBJ whole genome shotgun (WGS) entry which is preliminary data.</text>
</comment>
<evidence type="ECO:0000256" key="1">
    <source>
        <dbReference type="SAM" id="Phobius"/>
    </source>
</evidence>
<feature type="transmembrane region" description="Helical" evidence="1">
    <location>
        <begin position="6"/>
        <end position="24"/>
    </location>
</feature>
<evidence type="ECO:0000313" key="2">
    <source>
        <dbReference type="EMBL" id="MDT0621977.1"/>
    </source>
</evidence>
<evidence type="ECO:0000313" key="3">
    <source>
        <dbReference type="Proteomes" id="UP001250662"/>
    </source>
</evidence>
<accession>A0ABU3BIJ2</accession>
<reference evidence="2 3" key="1">
    <citation type="submission" date="2023-09" db="EMBL/GenBank/DDBJ databases">
        <authorList>
            <person name="Rey-Velasco X."/>
        </authorList>
    </citation>
    <scope>NUCLEOTIDE SEQUENCE [LARGE SCALE GENOMIC DNA]</scope>
    <source>
        <strain evidence="2 3">P007</strain>
    </source>
</reference>
<keyword evidence="1" id="KW-1133">Transmembrane helix</keyword>
<keyword evidence="3" id="KW-1185">Reference proteome</keyword>